<keyword evidence="6" id="KW-0560">Oxidoreductase</keyword>
<evidence type="ECO:0000256" key="2">
    <source>
        <dbReference type="ARBA" id="ARBA00022630"/>
    </source>
</evidence>
<dbReference type="PANTHER" id="PTHR43429">
    <property type="entry name" value="PYRIDINE NUCLEOTIDE-DISULFIDE OXIDOREDUCTASE DOMAIN-CONTAINING"/>
    <property type="match status" value="1"/>
</dbReference>
<evidence type="ECO:0000259" key="4">
    <source>
        <dbReference type="Pfam" id="PF07992"/>
    </source>
</evidence>
<dbReference type="Gene3D" id="3.50.50.60">
    <property type="entry name" value="FAD/NAD(P)-binding domain"/>
    <property type="match status" value="2"/>
</dbReference>
<dbReference type="PANTHER" id="PTHR43429:SF3">
    <property type="entry name" value="NITRITE REDUCTASE [NAD(P)H]"/>
    <property type="match status" value="1"/>
</dbReference>
<dbReference type="InterPro" id="IPR041575">
    <property type="entry name" value="Rubredoxin_C"/>
</dbReference>
<reference evidence="6" key="1">
    <citation type="submission" date="2018-06" db="EMBL/GenBank/DDBJ databases">
        <authorList>
            <person name="Zhirakovskaya E."/>
        </authorList>
    </citation>
    <scope>NUCLEOTIDE SEQUENCE</scope>
</reference>
<gene>
    <name evidence="6" type="ORF">MNBD_NITROSPIRAE03-1612</name>
</gene>
<dbReference type="PRINTS" id="PR00411">
    <property type="entry name" value="PNDRDTASEI"/>
</dbReference>
<dbReference type="EMBL" id="UOGI01000285">
    <property type="protein sequence ID" value="VAX34283.1"/>
    <property type="molecule type" value="Genomic_DNA"/>
</dbReference>
<organism evidence="6">
    <name type="scientific">hydrothermal vent metagenome</name>
    <dbReference type="NCBI Taxonomy" id="652676"/>
    <lineage>
        <taxon>unclassified sequences</taxon>
        <taxon>metagenomes</taxon>
        <taxon>ecological metagenomes</taxon>
    </lineage>
</organism>
<keyword evidence="2" id="KW-0285">Flavoprotein</keyword>
<dbReference type="InterPro" id="IPR050260">
    <property type="entry name" value="FAD-bd_OxRdtase"/>
</dbReference>
<keyword evidence="3" id="KW-0274">FAD</keyword>
<evidence type="ECO:0000256" key="3">
    <source>
        <dbReference type="ARBA" id="ARBA00022827"/>
    </source>
</evidence>
<sequence length="403" mass="43977">MKYVIAGNGVAGTTAAAFIRKIDNDGMITVIGDEAYPFYSRIRLIDFLSGDVDEKSIILKKDTWYEENKINLILNRAVTDIDVAKKELTLSPDKKLKYDKLLMATGGIPFVPAITGADKKGVFTLRTLKDAIAIREYAGMGNKRLLIIGGGVLGLEAGNALRKSGISVAVVEFFPRLLPRQMDPDGADILRTQMEKMGFTFYLGTKTKEIFGADKVEGVLLEDGRRVDCDMIIISAGIRPNAALAQKAGLKIEKGLIVNDRMETELPDIYAAGDLVQHSGVFYGIWPAAEKQGEVAGINMAEGNSVYEGTTISNFLKIAGVGLVAAGNIDAEGKHESIVIKDPGKFIYKKLVIKENTIIGAILYGDIKDMSSILKAIKNRTNISAIRNELENWKLEGLKLKME</sequence>
<dbReference type="AlphaFoldDB" id="A0A3B1DBS3"/>
<dbReference type="InterPro" id="IPR036188">
    <property type="entry name" value="FAD/NAD-bd_sf"/>
</dbReference>
<protein>
    <submittedName>
        <fullName evidence="6">Nitrite reductase [NAD(P)H] large subunit</fullName>
        <ecNumber evidence="6">1.7.1.4</ecNumber>
    </submittedName>
</protein>
<accession>A0A3B1DBS3</accession>
<feature type="domain" description="FAD/NAD(P)-binding" evidence="4">
    <location>
        <begin position="1"/>
        <end position="293"/>
    </location>
</feature>
<dbReference type="InterPro" id="IPR023753">
    <property type="entry name" value="FAD/NAD-binding_dom"/>
</dbReference>
<proteinExistence type="predicted"/>
<dbReference type="PRINTS" id="PR00368">
    <property type="entry name" value="FADPNR"/>
</dbReference>
<evidence type="ECO:0000259" key="5">
    <source>
        <dbReference type="Pfam" id="PF18267"/>
    </source>
</evidence>
<dbReference type="SUPFAM" id="SSF51905">
    <property type="entry name" value="FAD/NAD(P)-binding domain"/>
    <property type="match status" value="2"/>
</dbReference>
<dbReference type="Pfam" id="PF18267">
    <property type="entry name" value="Rubredoxin_C"/>
    <property type="match status" value="1"/>
</dbReference>
<dbReference type="Gene3D" id="3.30.390.30">
    <property type="match status" value="1"/>
</dbReference>
<name>A0A3B1DBS3_9ZZZZ</name>
<comment type="cofactor">
    <cofactor evidence="1">
        <name>FAD</name>
        <dbReference type="ChEBI" id="CHEBI:57692"/>
    </cofactor>
</comment>
<evidence type="ECO:0000256" key="1">
    <source>
        <dbReference type="ARBA" id="ARBA00001974"/>
    </source>
</evidence>
<dbReference type="GO" id="GO:0008942">
    <property type="term" value="F:nitrite reductase [NAD(P)H] activity"/>
    <property type="evidence" value="ECO:0007669"/>
    <property type="project" value="UniProtKB-EC"/>
</dbReference>
<dbReference type="InterPro" id="IPR016156">
    <property type="entry name" value="FAD/NAD-linked_Rdtase_dimer_sf"/>
</dbReference>
<evidence type="ECO:0000313" key="6">
    <source>
        <dbReference type="EMBL" id="VAX34283.1"/>
    </source>
</evidence>
<dbReference type="EC" id="1.7.1.4" evidence="6"/>
<feature type="domain" description="NADH-rubredoxin oxidoreductase C-terminal" evidence="5">
    <location>
        <begin position="313"/>
        <end position="380"/>
    </location>
</feature>
<dbReference type="Pfam" id="PF07992">
    <property type="entry name" value="Pyr_redox_2"/>
    <property type="match status" value="1"/>
</dbReference>